<dbReference type="GO" id="GO:0006071">
    <property type="term" value="P:glycerol metabolic process"/>
    <property type="evidence" value="ECO:0007669"/>
    <property type="project" value="InterPro"/>
</dbReference>
<dbReference type="InterPro" id="IPR019986">
    <property type="entry name" value="YloV-like"/>
</dbReference>
<sequence>MDSAPKNQIDGTRLLAVFRAAAAWFSQNVATVNALNVFPVPDGDTGTNMNLTLTAALKDVQNDASVAVVAERVYRGALMGARGNSGVILSQILRGLSQGMVGQQVCTPEILVTALEQAATTAYKAVIKPVEGTMLTVIRETSEAARAGFQPEMNWHEVLDLIVKGARVSVDNTPNLMKMLRDAGVVDAGGEGLYLLFEGARAFARGEQLEQRVAPVDQLAMAFDDIHSDDDFGYCTNFMIQGENIPYEDVRNTIAEMGTSVVAVGDERLVKVHLHTLRPGDALNYAVQWGSLGAIEITNMDKQRSDLHAAQAQQASQPARVKLDEPVSDVGVVAVAPGQGFRVLFESLNVGEVVTGGQTMNPSIQDLVTAIDKLPQPEVIVLPNNSNVILAAQQAQQVTNKVVHVIPTKTVPQGMAAMFAFNYAVGASDNVQAMSRAIKDITTAEITTAVRDATVNDVEVRDGQTIGLLNGALVESGDQPDEVIDRILARMDLDDHEIVTIYYGEQCSAEQAEALAHKINATYPALDVEVQNGGQPFYDYILSAE</sequence>
<dbReference type="HOGENOM" id="CLU_017496_1_0_0"/>
<dbReference type="AlphaFoldDB" id="A9AU97"/>
<evidence type="ECO:0000259" key="1">
    <source>
        <dbReference type="PROSITE" id="PS51480"/>
    </source>
</evidence>
<dbReference type="SUPFAM" id="SSF101473">
    <property type="entry name" value="DhaL-like"/>
    <property type="match status" value="1"/>
</dbReference>
<dbReference type="Pfam" id="PF13684">
    <property type="entry name" value="FakA-like_C"/>
    <property type="match status" value="1"/>
</dbReference>
<dbReference type="PANTHER" id="PTHR33434:SF4">
    <property type="entry name" value="PHOSPHATASE PROTEIN"/>
    <property type="match status" value="1"/>
</dbReference>
<dbReference type="STRING" id="316274.Haur_0365"/>
<dbReference type="PANTHER" id="PTHR33434">
    <property type="entry name" value="DEGV DOMAIN-CONTAINING PROTEIN DR_1986-RELATED"/>
    <property type="match status" value="1"/>
</dbReference>
<evidence type="ECO:0000313" key="2">
    <source>
        <dbReference type="EMBL" id="ABX03016.1"/>
    </source>
</evidence>
<dbReference type="SMART" id="SM01120">
    <property type="entry name" value="Dak2"/>
    <property type="match status" value="1"/>
</dbReference>
<dbReference type="Gene3D" id="1.25.40.340">
    <property type="match status" value="1"/>
</dbReference>
<dbReference type="NCBIfam" id="TIGR03599">
    <property type="entry name" value="YloV"/>
    <property type="match status" value="1"/>
</dbReference>
<organism evidence="2 3">
    <name type="scientific">Herpetosiphon aurantiacus (strain ATCC 23779 / DSM 785 / 114-95)</name>
    <dbReference type="NCBI Taxonomy" id="316274"/>
    <lineage>
        <taxon>Bacteria</taxon>
        <taxon>Bacillati</taxon>
        <taxon>Chloroflexota</taxon>
        <taxon>Chloroflexia</taxon>
        <taxon>Herpetosiphonales</taxon>
        <taxon>Herpetosiphonaceae</taxon>
        <taxon>Herpetosiphon</taxon>
    </lineage>
</organism>
<keyword evidence="3" id="KW-1185">Reference proteome</keyword>
<name>A9AU97_HERA2</name>
<protein>
    <submittedName>
        <fullName evidence="2">Dak phosphatase</fullName>
    </submittedName>
</protein>
<feature type="domain" description="DhaL" evidence="1">
    <location>
        <begin position="12"/>
        <end position="202"/>
    </location>
</feature>
<gene>
    <name evidence="2" type="ordered locus">Haur_0365</name>
</gene>
<accession>A9AU97</accession>
<dbReference type="InterPro" id="IPR050270">
    <property type="entry name" value="DegV_domain_contain"/>
</dbReference>
<proteinExistence type="predicted"/>
<dbReference type="eggNOG" id="COG1461">
    <property type="taxonomic scope" value="Bacteria"/>
</dbReference>
<dbReference type="SMART" id="SM01121">
    <property type="entry name" value="Dak1_2"/>
    <property type="match status" value="1"/>
</dbReference>
<evidence type="ECO:0000313" key="3">
    <source>
        <dbReference type="Proteomes" id="UP000000787"/>
    </source>
</evidence>
<dbReference type="InterPro" id="IPR048394">
    <property type="entry name" value="FakA-like_M"/>
</dbReference>
<dbReference type="GO" id="GO:0004371">
    <property type="term" value="F:glycerone kinase activity"/>
    <property type="evidence" value="ECO:0007669"/>
    <property type="project" value="InterPro"/>
</dbReference>
<reference evidence="2 3" key="1">
    <citation type="journal article" date="2011" name="Stand. Genomic Sci.">
        <title>Complete genome sequence of the filamentous gliding predatory bacterium Herpetosiphon aurantiacus type strain (114-95(T)).</title>
        <authorList>
            <person name="Kiss H."/>
            <person name="Nett M."/>
            <person name="Domin N."/>
            <person name="Martin K."/>
            <person name="Maresca J.A."/>
            <person name="Copeland A."/>
            <person name="Lapidus A."/>
            <person name="Lucas S."/>
            <person name="Berry K.W."/>
            <person name="Glavina Del Rio T."/>
            <person name="Dalin E."/>
            <person name="Tice H."/>
            <person name="Pitluck S."/>
            <person name="Richardson P."/>
            <person name="Bruce D."/>
            <person name="Goodwin L."/>
            <person name="Han C."/>
            <person name="Detter J.C."/>
            <person name="Schmutz J."/>
            <person name="Brettin T."/>
            <person name="Land M."/>
            <person name="Hauser L."/>
            <person name="Kyrpides N.C."/>
            <person name="Ivanova N."/>
            <person name="Goker M."/>
            <person name="Woyke T."/>
            <person name="Klenk H.P."/>
            <person name="Bryant D.A."/>
        </authorList>
    </citation>
    <scope>NUCLEOTIDE SEQUENCE [LARGE SCALE GENOMIC DNA]</scope>
    <source>
        <strain evidence="3">ATCC 23779 / DSM 785 / 114-95</strain>
    </source>
</reference>
<dbReference type="InterPro" id="IPR036117">
    <property type="entry name" value="DhaL_dom_sf"/>
</dbReference>
<dbReference type="InterPro" id="IPR004007">
    <property type="entry name" value="DhaL_dom"/>
</dbReference>
<dbReference type="KEGG" id="hau:Haur_0365"/>
<dbReference type="InterPro" id="IPR033470">
    <property type="entry name" value="FakA-like_C"/>
</dbReference>
<dbReference type="PROSITE" id="PS51480">
    <property type="entry name" value="DHAL"/>
    <property type="match status" value="1"/>
</dbReference>
<dbReference type="FunCoup" id="A9AU97">
    <property type="interactions" value="10"/>
</dbReference>
<dbReference type="BioCyc" id="HAUR316274:GHYA-368-MONOMER"/>
<dbReference type="Proteomes" id="UP000000787">
    <property type="component" value="Chromosome"/>
</dbReference>
<dbReference type="Pfam" id="PF02734">
    <property type="entry name" value="Dak2"/>
    <property type="match status" value="1"/>
</dbReference>
<dbReference type="EMBL" id="CP000875">
    <property type="protein sequence ID" value="ABX03016.1"/>
    <property type="molecule type" value="Genomic_DNA"/>
</dbReference>
<dbReference type="Pfam" id="PF21645">
    <property type="entry name" value="FakA-like_M"/>
    <property type="match status" value="1"/>
</dbReference>
<dbReference type="InParanoid" id="A9AU97"/>